<evidence type="ECO:0000313" key="2">
    <source>
        <dbReference type="EMBL" id="QDC36025.1"/>
    </source>
</evidence>
<dbReference type="InterPro" id="IPR007842">
    <property type="entry name" value="HEPN_dom"/>
</dbReference>
<dbReference type="KEGG" id="sufl:FIL70_00955"/>
<feature type="domain" description="HEPN" evidence="1">
    <location>
        <begin position="169"/>
        <end position="289"/>
    </location>
</feature>
<evidence type="ECO:0000313" key="3">
    <source>
        <dbReference type="Proteomes" id="UP000311469"/>
    </source>
</evidence>
<dbReference type="PROSITE" id="PS50910">
    <property type="entry name" value="HEPN"/>
    <property type="match status" value="1"/>
</dbReference>
<dbReference type="SUPFAM" id="SSF81593">
    <property type="entry name" value="Nucleotidyltransferase substrate binding subunit/domain"/>
    <property type="match status" value="1"/>
</dbReference>
<gene>
    <name evidence="2" type="ORF">FIL70_00955</name>
</gene>
<sequence>MMLRTDADHLPAPIRAELLRVATILFEAFEETTKGRLSQQYRAGRILTLILHGPHAEKDWEQVAPGEAFRLLAIVNYPRLARSEGDWRLVRDRMRRAWEFGEITRPVRLTVESLERFNGALVEGVPHFVTIAEQGIALYQMVGLRLKAPRHLPVRDRTIRGVTEYRRWHRNGCDFLAGATFYRDQGNAPMAALLLHQACEHFYQCVLWSITLHGPRTHALDELREAAEALDARLCSAWPRVSRFERRAFGCIRRAYVEARYGRSYRISPQELAWAFARVEILAERAACVCADHQASLVAGPPAPTLPPPKERIMIATLPQPIHRANMLQRTWRVARRARPLRVRWNRLIPVHRFWRSDRFMQWVDRIPLAMIGLCFFMAGAEALWQVRSVYPTQAARSKPADPSAVLDFNVRADTVLGAVTDIAERAGYRVKANEDIWAIRWTGAYRAKATTFDALADILYGSGLCPAIRDDTITVRYCDKSRPPVVATVEYKAEPHGSLRLGRTRTFEENRANESGG</sequence>
<reference evidence="2 3" key="1">
    <citation type="submission" date="2019-06" db="EMBL/GenBank/DDBJ databases">
        <title>Genome organization and adaptive potential of archetypical organophosphate degarding Sphingobium fuliginis ATCC 27551.</title>
        <authorList>
            <person name="Sarwar A."/>
            <person name="Parthasarathy S."/>
            <person name="Singh C."/>
            <person name="Siddavattam D."/>
        </authorList>
    </citation>
    <scope>NUCLEOTIDE SEQUENCE [LARGE SCALE GENOMIC DNA]</scope>
    <source>
        <strain evidence="2 3">ATCC 27551</strain>
    </source>
</reference>
<accession>A0A5B8CB80</accession>
<dbReference type="Gene3D" id="1.20.120.330">
    <property type="entry name" value="Nucleotidyltransferases domain 2"/>
    <property type="match status" value="1"/>
</dbReference>
<dbReference type="Proteomes" id="UP000311469">
    <property type="component" value="Chromosome cSF1"/>
</dbReference>
<dbReference type="AlphaFoldDB" id="A0A5B8CB80"/>
<dbReference type="RefSeq" id="WP_140041407.1">
    <property type="nucleotide sequence ID" value="NZ_CP041016.1"/>
</dbReference>
<protein>
    <submittedName>
        <fullName evidence="2">HEPN domain-containing protein</fullName>
    </submittedName>
</protein>
<dbReference type="Pfam" id="PF05168">
    <property type="entry name" value="HEPN"/>
    <property type="match status" value="1"/>
</dbReference>
<evidence type="ECO:0000259" key="1">
    <source>
        <dbReference type="PROSITE" id="PS50910"/>
    </source>
</evidence>
<proteinExistence type="predicted"/>
<organism evidence="2 3">
    <name type="scientific">Sphingobium fuliginis ATCC 27551</name>
    <dbReference type="NCBI Taxonomy" id="1208342"/>
    <lineage>
        <taxon>Bacteria</taxon>
        <taxon>Pseudomonadati</taxon>
        <taxon>Pseudomonadota</taxon>
        <taxon>Alphaproteobacteria</taxon>
        <taxon>Sphingomonadales</taxon>
        <taxon>Sphingomonadaceae</taxon>
        <taxon>Sphingobium</taxon>
    </lineage>
</organism>
<dbReference type="EMBL" id="CP041016">
    <property type="protein sequence ID" value="QDC36025.1"/>
    <property type="molecule type" value="Genomic_DNA"/>
</dbReference>
<name>A0A5B8CB80_SPHSA</name>
<dbReference type="SMART" id="SM00748">
    <property type="entry name" value="HEPN"/>
    <property type="match status" value="1"/>
</dbReference>